<dbReference type="InterPro" id="IPR050275">
    <property type="entry name" value="PGM_Phosphatase"/>
</dbReference>
<dbReference type="SUPFAM" id="SSF53254">
    <property type="entry name" value="Phosphoglycerate mutase-like"/>
    <property type="match status" value="1"/>
</dbReference>
<gene>
    <name evidence="1" type="ORF">MNBD_DELTA04-1389</name>
</gene>
<dbReference type="InterPro" id="IPR029033">
    <property type="entry name" value="His_PPase_superfam"/>
</dbReference>
<dbReference type="SMART" id="SM00855">
    <property type="entry name" value="PGAM"/>
    <property type="match status" value="1"/>
</dbReference>
<sequence length="198" mass="21615">MASRLLLIRHADTGPANRERLVGSTDISASPAGLDAVGRLAAVLERFSPESWYCSPMLRARQTAERLGPGPRPPDGMILDERLREIDFGSWEMRRLADILSSSDPDLITSWSAYESFVFPGGEAVSAFGRRVADIFSLVREAEGREICLVTHGGVIRTMICQALGLPANHYLLFDIRPATLTVLDLYSEGGVLSGLNL</sequence>
<dbReference type="InterPro" id="IPR013078">
    <property type="entry name" value="His_Pase_superF_clade-1"/>
</dbReference>
<dbReference type="GO" id="GO:0043755">
    <property type="term" value="F:alpha-ribazole phosphatase activity"/>
    <property type="evidence" value="ECO:0007669"/>
    <property type="project" value="UniProtKB-EC"/>
</dbReference>
<dbReference type="PANTHER" id="PTHR48100:SF1">
    <property type="entry name" value="HISTIDINE PHOSPHATASE FAMILY PROTEIN-RELATED"/>
    <property type="match status" value="1"/>
</dbReference>
<evidence type="ECO:0000313" key="1">
    <source>
        <dbReference type="EMBL" id="VAW33941.1"/>
    </source>
</evidence>
<proteinExistence type="predicted"/>
<accession>A0A3B0US61</accession>
<dbReference type="Gene3D" id="3.40.50.1240">
    <property type="entry name" value="Phosphoglycerate mutase-like"/>
    <property type="match status" value="1"/>
</dbReference>
<dbReference type="GO" id="GO:0005737">
    <property type="term" value="C:cytoplasm"/>
    <property type="evidence" value="ECO:0007669"/>
    <property type="project" value="TreeGrafter"/>
</dbReference>
<protein>
    <submittedName>
        <fullName evidence="1">Alpha-ribazole-5'-phosphate phosphatase</fullName>
        <ecNumber evidence="1">3.1.3.73</ecNumber>
    </submittedName>
</protein>
<dbReference type="AlphaFoldDB" id="A0A3B0US61"/>
<dbReference type="CDD" id="cd07067">
    <property type="entry name" value="HP_PGM_like"/>
    <property type="match status" value="1"/>
</dbReference>
<dbReference type="Pfam" id="PF00300">
    <property type="entry name" value="His_Phos_1"/>
    <property type="match status" value="1"/>
</dbReference>
<dbReference type="PANTHER" id="PTHR48100">
    <property type="entry name" value="BROAD-SPECIFICITY PHOSPHATASE YOR283W-RELATED"/>
    <property type="match status" value="1"/>
</dbReference>
<organism evidence="1">
    <name type="scientific">hydrothermal vent metagenome</name>
    <dbReference type="NCBI Taxonomy" id="652676"/>
    <lineage>
        <taxon>unclassified sequences</taxon>
        <taxon>metagenomes</taxon>
        <taxon>ecological metagenomes</taxon>
    </lineage>
</organism>
<dbReference type="EMBL" id="UOEY01000001">
    <property type="protein sequence ID" value="VAW33941.1"/>
    <property type="molecule type" value="Genomic_DNA"/>
</dbReference>
<name>A0A3B0US61_9ZZZZ</name>
<dbReference type="EC" id="3.1.3.73" evidence="1"/>
<keyword evidence="1" id="KW-0378">Hydrolase</keyword>
<reference evidence="1" key="1">
    <citation type="submission" date="2018-06" db="EMBL/GenBank/DDBJ databases">
        <authorList>
            <person name="Zhirakovskaya E."/>
        </authorList>
    </citation>
    <scope>NUCLEOTIDE SEQUENCE</scope>
</reference>